<reference evidence="1" key="1">
    <citation type="submission" date="2005-05" db="EMBL/GenBank/DDBJ databases">
        <authorList>
            <person name="Town C.D."/>
        </authorList>
    </citation>
    <scope>NUCLEOTIDE SEQUENCE</scope>
</reference>
<dbReference type="Gramene" id="rna41284">
    <property type="protein sequence ID" value="RHN46760.1"/>
    <property type="gene ID" value="gene41284"/>
</dbReference>
<gene>
    <name evidence="1" type="ORF">MtrDRAFT_AC155890g31v2</name>
    <name evidence="2" type="ORF">MtrunA17_Chr7g0245661</name>
</gene>
<protein>
    <submittedName>
        <fullName evidence="1">Uncharacterized protein</fullName>
    </submittedName>
</protein>
<dbReference type="EMBL" id="AC155890">
    <property type="protein sequence ID" value="ABN08322.1"/>
    <property type="molecule type" value="Genomic_DNA"/>
</dbReference>
<evidence type="ECO:0000313" key="1">
    <source>
        <dbReference type="EMBL" id="ABN08322.1"/>
    </source>
</evidence>
<dbReference type="PROSITE" id="PS51257">
    <property type="entry name" value="PROKAR_LIPOPROTEIN"/>
    <property type="match status" value="1"/>
</dbReference>
<reference evidence="1" key="2">
    <citation type="submission" date="2007-03" db="EMBL/GenBank/DDBJ databases">
        <authorList>
            <consortium name="The International Medicago Genome Annotation Group"/>
        </authorList>
    </citation>
    <scope>NUCLEOTIDE SEQUENCE</scope>
</reference>
<dbReference type="Proteomes" id="UP000265566">
    <property type="component" value="Chromosome 7"/>
</dbReference>
<organism evidence="1">
    <name type="scientific">Medicago truncatula</name>
    <name type="common">Barrel medic</name>
    <name type="synonym">Medicago tribuloides</name>
    <dbReference type="NCBI Taxonomy" id="3880"/>
    <lineage>
        <taxon>Eukaryota</taxon>
        <taxon>Viridiplantae</taxon>
        <taxon>Streptophyta</taxon>
        <taxon>Embryophyta</taxon>
        <taxon>Tracheophyta</taxon>
        <taxon>Spermatophyta</taxon>
        <taxon>Magnoliopsida</taxon>
        <taxon>eudicotyledons</taxon>
        <taxon>Gunneridae</taxon>
        <taxon>Pentapetalae</taxon>
        <taxon>rosids</taxon>
        <taxon>fabids</taxon>
        <taxon>Fabales</taxon>
        <taxon>Fabaceae</taxon>
        <taxon>Papilionoideae</taxon>
        <taxon>50 kb inversion clade</taxon>
        <taxon>NPAAA clade</taxon>
        <taxon>Hologalegina</taxon>
        <taxon>IRL clade</taxon>
        <taxon>Trifolieae</taxon>
        <taxon>Medicago</taxon>
    </lineage>
</organism>
<dbReference type="AlphaFoldDB" id="A2Q3X2"/>
<accession>A2Q3X2</accession>
<dbReference type="EMBL" id="PSQE01000007">
    <property type="protein sequence ID" value="RHN46760.1"/>
    <property type="molecule type" value="Genomic_DNA"/>
</dbReference>
<proteinExistence type="predicted"/>
<name>A2Q3X2_MEDTR</name>
<sequence>MSFFKIIFGIDMVMSFPMFVSCFICSYKIHLIKSLPVLFCTNLFLFTGY</sequence>
<evidence type="ECO:0000313" key="2">
    <source>
        <dbReference type="EMBL" id="RHN46760.1"/>
    </source>
</evidence>
<reference evidence="2" key="3">
    <citation type="journal article" date="2018" name="Nat. Plants">
        <title>Whole-genome landscape of Medicago truncatula symbiotic genes.</title>
        <authorList>
            <person name="Pecrix Y."/>
            <person name="Gamas P."/>
            <person name="Carrere S."/>
        </authorList>
    </citation>
    <scope>NUCLEOTIDE SEQUENCE</scope>
    <source>
        <tissue evidence="2">Leaves</tissue>
    </source>
</reference>